<sequence length="183" mass="19473">MSISLPEFSGPWAGDLTYAFRKASSDFERNALSDGTISEAEFAEVENRFITCLRAGGLTTAGINPGGSLEFGFPPEMGPDKANRISDNCSASSGYDTVGSLYFAMRRNPQNLDEAKIAAACLGRKGVVPRGYDASDYKRDVPTMAFPFSDPDEGREALEACSADPLGLLPKKLSARTSPPTGS</sequence>
<protein>
    <submittedName>
        <fullName evidence="1">Uncharacterized protein</fullName>
    </submittedName>
</protein>
<evidence type="ECO:0000313" key="2">
    <source>
        <dbReference type="Proteomes" id="UP000474967"/>
    </source>
</evidence>
<name>A0A6L9Y2Z8_9MICO</name>
<dbReference type="Proteomes" id="UP000474967">
    <property type="component" value="Unassembled WGS sequence"/>
</dbReference>
<gene>
    <name evidence="1" type="ORF">G3T36_18725</name>
</gene>
<comment type="caution">
    <text evidence="1">The sequence shown here is derived from an EMBL/GenBank/DDBJ whole genome shotgun (WGS) entry which is preliminary data.</text>
</comment>
<proteinExistence type="predicted"/>
<accession>A0A6L9Y2Z8</accession>
<reference evidence="1 2" key="1">
    <citation type="journal article" date="2014" name="J. Microbiol.">
        <title>Diaminobutyricibacter tongyongensis gen. nov., sp. nov. and Homoserinibacter gongjuensis gen. nov., sp. nov. belong to the family Microbacteriaceae.</title>
        <authorList>
            <person name="Kim S.J."/>
            <person name="Ahn J.H."/>
            <person name="Weon H.Y."/>
            <person name="Hamada M."/>
            <person name="Suzuki K."/>
            <person name="Kwon S.W."/>
        </authorList>
    </citation>
    <scope>NUCLEOTIDE SEQUENCE [LARGE SCALE GENOMIC DNA]</scope>
    <source>
        <strain evidence="1 2">NBRC 108724</strain>
    </source>
</reference>
<dbReference type="EMBL" id="JAAGWY010000005">
    <property type="protein sequence ID" value="NEN07895.1"/>
    <property type="molecule type" value="Genomic_DNA"/>
</dbReference>
<organism evidence="1 2">
    <name type="scientific">Leifsonia tongyongensis</name>
    <dbReference type="NCBI Taxonomy" id="1268043"/>
    <lineage>
        <taxon>Bacteria</taxon>
        <taxon>Bacillati</taxon>
        <taxon>Actinomycetota</taxon>
        <taxon>Actinomycetes</taxon>
        <taxon>Micrococcales</taxon>
        <taxon>Microbacteriaceae</taxon>
        <taxon>Leifsonia</taxon>
    </lineage>
</organism>
<dbReference type="AlphaFoldDB" id="A0A6L9Y2Z8"/>
<keyword evidence="2" id="KW-1185">Reference proteome</keyword>
<evidence type="ECO:0000313" key="1">
    <source>
        <dbReference type="EMBL" id="NEN07895.1"/>
    </source>
</evidence>
<dbReference type="RefSeq" id="WP_163291375.1">
    <property type="nucleotide sequence ID" value="NZ_JAAGWY010000005.1"/>
</dbReference>